<evidence type="ECO:0000313" key="8">
    <source>
        <dbReference type="Proteomes" id="UP001215231"/>
    </source>
</evidence>
<dbReference type="InterPro" id="IPR008972">
    <property type="entry name" value="Cupredoxin"/>
</dbReference>
<proteinExistence type="predicted"/>
<dbReference type="InterPro" id="IPR002355">
    <property type="entry name" value="Cu_oxidase_Cu_BS"/>
</dbReference>
<name>A0ABY7VF30_9GAMM</name>
<dbReference type="Gene3D" id="2.60.40.420">
    <property type="entry name" value="Cupredoxins - blue copper proteins"/>
    <property type="match status" value="3"/>
</dbReference>
<dbReference type="EMBL" id="CP059693">
    <property type="protein sequence ID" value="WDE11992.1"/>
    <property type="molecule type" value="Genomic_DNA"/>
</dbReference>
<keyword evidence="8" id="KW-1185">Reference proteome</keyword>
<evidence type="ECO:0000313" key="7">
    <source>
        <dbReference type="EMBL" id="WDE11992.1"/>
    </source>
</evidence>
<gene>
    <name evidence="7" type="ORF">H3N35_00420</name>
</gene>
<dbReference type="PANTHER" id="PTHR11709:SF2">
    <property type="entry name" value="MULTICOPPER OXIDASE LPR1"/>
    <property type="match status" value="1"/>
</dbReference>
<feature type="region of interest" description="Disordered" evidence="3">
    <location>
        <begin position="98"/>
        <end position="122"/>
    </location>
</feature>
<feature type="domain" description="Plastocyanin-like" evidence="6">
    <location>
        <begin position="228"/>
        <end position="299"/>
    </location>
</feature>
<feature type="signal peptide" evidence="4">
    <location>
        <begin position="1"/>
        <end position="25"/>
    </location>
</feature>
<organism evidence="7 8">
    <name type="scientific">Thalassomonas haliotis</name>
    <dbReference type="NCBI Taxonomy" id="485448"/>
    <lineage>
        <taxon>Bacteria</taxon>
        <taxon>Pseudomonadati</taxon>
        <taxon>Pseudomonadota</taxon>
        <taxon>Gammaproteobacteria</taxon>
        <taxon>Alteromonadales</taxon>
        <taxon>Colwelliaceae</taxon>
        <taxon>Thalassomonas</taxon>
    </lineage>
</organism>
<protein>
    <submittedName>
        <fullName evidence="7">Multicopper oxidase domain-containing protein</fullName>
    </submittedName>
</protein>
<dbReference type="Pfam" id="PF07732">
    <property type="entry name" value="Cu-oxidase_3"/>
    <property type="match status" value="1"/>
</dbReference>
<dbReference type="InterPro" id="IPR045087">
    <property type="entry name" value="Cu-oxidase_fam"/>
</dbReference>
<dbReference type="PROSITE" id="PS00080">
    <property type="entry name" value="MULTICOPPER_OXIDASE2"/>
    <property type="match status" value="1"/>
</dbReference>
<evidence type="ECO:0000256" key="4">
    <source>
        <dbReference type="SAM" id="SignalP"/>
    </source>
</evidence>
<dbReference type="RefSeq" id="WP_274052219.1">
    <property type="nucleotide sequence ID" value="NZ_CP059693.1"/>
</dbReference>
<keyword evidence="2" id="KW-0560">Oxidoreductase</keyword>
<accession>A0ABY7VF30</accession>
<evidence type="ECO:0000256" key="1">
    <source>
        <dbReference type="ARBA" id="ARBA00022723"/>
    </source>
</evidence>
<dbReference type="SUPFAM" id="SSF49503">
    <property type="entry name" value="Cupredoxins"/>
    <property type="match status" value="3"/>
</dbReference>
<evidence type="ECO:0000256" key="3">
    <source>
        <dbReference type="SAM" id="MobiDB-lite"/>
    </source>
</evidence>
<feature type="domain" description="Plastocyanin-like" evidence="5">
    <location>
        <begin position="540"/>
        <end position="650"/>
    </location>
</feature>
<dbReference type="CDD" id="cd13853">
    <property type="entry name" value="CuRO_1_Tth-MCO_like"/>
    <property type="match status" value="1"/>
</dbReference>
<evidence type="ECO:0000259" key="6">
    <source>
        <dbReference type="Pfam" id="PF07732"/>
    </source>
</evidence>
<dbReference type="InterPro" id="IPR011707">
    <property type="entry name" value="Cu-oxidase-like_N"/>
</dbReference>
<sequence length="653" mass="74607">MMNKKFFLNSLIATAAISISGSTLAFHTEHGAKNQHQAVKKASTNAQQQLSIELKDKGNGNYYFPYNFYNPRHIRNKNNLQQVGSEVSDELLDQLTEQASTKDVADSKNELSKKNKNRTFGYPENYNHPAFLDVREVTSGDSGELKYDLNVQYADHKFTTLQQGKQVTKDLRLRSYDGEMVGPTFVVKPGDTLKIRLNNLLPPEMHRMECDMDDPNAHCDHTTPHAFNTTNLHTHGLHVDPTGNSDNVFIKLEGGESFDYEIHIPEDHSAGTFWYHAHVHGSTTVQVGSGVHGAIIVRGDYDEIPEIKQAKERVMVLQTIAFNEEGTIEDNEDYFVEKWHPEGWNNGWHYSLNGQVMPEIVMQPGSTELWRFVHAGIREYTNLELVDACDTSINVPLVQLAADGIPFRKKRLSDDKGAFIAPGYRSDIMVKPRRRGVYYLIDTSVAGADQLPDSYCHERREGDTFTLDETAQNIIARVTVTGERKRMRLPRNKKLKKLNRPAIIKDNELSSDVEYTVFNIAPKDGVDPSDESQFVGANFDFTINGKTYDPHSVRRLKFGTAQTWKLSSDFFFHPYHIHVNPFEVLTRNEEGKIVDRYWRDTVMVWPADEGQDPAEAELEIRTRYEKFTGSFVMHCHILDHEDRGMMEKVEIYK</sequence>
<evidence type="ECO:0000259" key="5">
    <source>
        <dbReference type="Pfam" id="PF07731"/>
    </source>
</evidence>
<feature type="compositionally biased region" description="Basic and acidic residues" evidence="3">
    <location>
        <begin position="103"/>
        <end position="113"/>
    </location>
</feature>
<keyword evidence="4" id="KW-0732">Signal</keyword>
<feature type="chain" id="PRO_5047351978" evidence="4">
    <location>
        <begin position="26"/>
        <end position="653"/>
    </location>
</feature>
<dbReference type="PANTHER" id="PTHR11709">
    <property type="entry name" value="MULTI-COPPER OXIDASE"/>
    <property type="match status" value="1"/>
</dbReference>
<reference evidence="7 8" key="1">
    <citation type="journal article" date="2022" name="Mar. Drugs">
        <title>Bioassay-Guided Fractionation Leads to the Detection of Cholic Acid Generated by the Rare Thalassomonas sp.</title>
        <authorList>
            <person name="Pheiffer F."/>
            <person name="Schneider Y.K."/>
            <person name="Hansen E.H."/>
            <person name="Andersen J.H."/>
            <person name="Isaksson J."/>
            <person name="Busche T."/>
            <person name="R C."/>
            <person name="Kalinowski J."/>
            <person name="Zyl L.V."/>
            <person name="Trindade M."/>
        </authorList>
    </citation>
    <scope>NUCLEOTIDE SEQUENCE [LARGE SCALE GENOMIC DNA]</scope>
    <source>
        <strain evidence="7 8">A5K-61T</strain>
    </source>
</reference>
<keyword evidence="1" id="KW-0479">Metal-binding</keyword>
<dbReference type="Proteomes" id="UP001215231">
    <property type="component" value="Chromosome"/>
</dbReference>
<evidence type="ECO:0000256" key="2">
    <source>
        <dbReference type="ARBA" id="ARBA00023002"/>
    </source>
</evidence>
<dbReference type="Pfam" id="PF07731">
    <property type="entry name" value="Cu-oxidase_2"/>
    <property type="match status" value="1"/>
</dbReference>
<dbReference type="InterPro" id="IPR011706">
    <property type="entry name" value="Cu-oxidase_C"/>
</dbReference>